<dbReference type="Proteomes" id="UP001182556">
    <property type="component" value="Unassembled WGS sequence"/>
</dbReference>
<organism evidence="2 3">
    <name type="scientific">Papiliotrema laurentii</name>
    <name type="common">Cryptococcus laurentii</name>
    <dbReference type="NCBI Taxonomy" id="5418"/>
    <lineage>
        <taxon>Eukaryota</taxon>
        <taxon>Fungi</taxon>
        <taxon>Dikarya</taxon>
        <taxon>Basidiomycota</taxon>
        <taxon>Agaricomycotina</taxon>
        <taxon>Tremellomycetes</taxon>
        <taxon>Tremellales</taxon>
        <taxon>Rhynchogastremaceae</taxon>
        <taxon>Papiliotrema</taxon>
    </lineage>
</organism>
<proteinExistence type="predicted"/>
<evidence type="ECO:0008006" key="4">
    <source>
        <dbReference type="Google" id="ProtNLM"/>
    </source>
</evidence>
<feature type="signal peptide" evidence="1">
    <location>
        <begin position="1"/>
        <end position="20"/>
    </location>
</feature>
<sequence>MLLSEIAAGLLVVSVSRCWAYDVPTTRNEKLNPYPRFSKRVGKSGPLWGKDGPVVVDISQTTLPDCWFAAAMCACVKADKRFITSRVRLIGGVNVWEAERVNVTVHNERVEESVQTVSFEQVMAAPTDMSGMNWWPGAFQLATLAMKYPGQTGDKFGPSTAEVGLRIVAGFHTVLETNLQPDPMWEMLVKAPASPVLVGSNTETSILKTGHTYVTMETRVASNGTRMITLHNPFGKTEEYVFALIYSDINQIGHLDKWQKYGDPV</sequence>
<keyword evidence="1" id="KW-0732">Signal</keyword>
<evidence type="ECO:0000313" key="3">
    <source>
        <dbReference type="Proteomes" id="UP001182556"/>
    </source>
</evidence>
<dbReference type="EMBL" id="JAODAN010000011">
    <property type="protein sequence ID" value="KAK1921226.1"/>
    <property type="molecule type" value="Genomic_DNA"/>
</dbReference>
<accession>A0AAD9CSR5</accession>
<evidence type="ECO:0000313" key="2">
    <source>
        <dbReference type="EMBL" id="KAK1921226.1"/>
    </source>
</evidence>
<gene>
    <name evidence="2" type="ORF">DB88DRAFT_500076</name>
</gene>
<evidence type="ECO:0000256" key="1">
    <source>
        <dbReference type="SAM" id="SignalP"/>
    </source>
</evidence>
<name>A0AAD9CSR5_PAPLA</name>
<reference evidence="2" key="1">
    <citation type="submission" date="2023-02" db="EMBL/GenBank/DDBJ databases">
        <title>Identification and recombinant expression of a fungal hydrolase from Papiliotrema laurentii that hydrolyzes apple cutin and clears colloidal polyester polyurethane.</title>
        <authorList>
            <consortium name="DOE Joint Genome Institute"/>
            <person name="Roman V.A."/>
            <person name="Bojanowski C."/>
            <person name="Crable B.R."/>
            <person name="Wagner D.N."/>
            <person name="Hung C.S."/>
            <person name="Nadeau L.J."/>
            <person name="Schratz L."/>
            <person name="Haridas S."/>
            <person name="Pangilinan J."/>
            <person name="Lipzen A."/>
            <person name="Na H."/>
            <person name="Yan M."/>
            <person name="Ng V."/>
            <person name="Grigoriev I.V."/>
            <person name="Spatafora J.W."/>
            <person name="Barlow D."/>
            <person name="Biffinger J."/>
            <person name="Kelley-Loughnane N."/>
            <person name="Varaljay V.A."/>
            <person name="Crookes-Goodson W.J."/>
        </authorList>
    </citation>
    <scope>NUCLEOTIDE SEQUENCE</scope>
    <source>
        <strain evidence="2">5307AH</strain>
    </source>
</reference>
<protein>
    <recommendedName>
        <fullName evidence="4">Calpain catalytic domain-containing protein</fullName>
    </recommendedName>
</protein>
<dbReference type="SUPFAM" id="SSF54001">
    <property type="entry name" value="Cysteine proteinases"/>
    <property type="match status" value="1"/>
</dbReference>
<comment type="caution">
    <text evidence="2">The sequence shown here is derived from an EMBL/GenBank/DDBJ whole genome shotgun (WGS) entry which is preliminary data.</text>
</comment>
<dbReference type="AlphaFoldDB" id="A0AAD9CSR5"/>
<dbReference type="InterPro" id="IPR038765">
    <property type="entry name" value="Papain-like_cys_pep_sf"/>
</dbReference>
<feature type="chain" id="PRO_5042170583" description="Calpain catalytic domain-containing protein" evidence="1">
    <location>
        <begin position="21"/>
        <end position="265"/>
    </location>
</feature>
<keyword evidence="3" id="KW-1185">Reference proteome</keyword>